<reference evidence="1" key="1">
    <citation type="journal article" date="2014" name="Front. Microbiol.">
        <title>High frequency of phylogenetically diverse reductive dehalogenase-homologous genes in deep subseafloor sedimentary metagenomes.</title>
        <authorList>
            <person name="Kawai M."/>
            <person name="Futagami T."/>
            <person name="Toyoda A."/>
            <person name="Takaki Y."/>
            <person name="Nishi S."/>
            <person name="Hori S."/>
            <person name="Arai W."/>
            <person name="Tsubouchi T."/>
            <person name="Morono Y."/>
            <person name="Uchiyama I."/>
            <person name="Ito T."/>
            <person name="Fujiyama A."/>
            <person name="Inagaki F."/>
            <person name="Takami H."/>
        </authorList>
    </citation>
    <scope>NUCLEOTIDE SEQUENCE</scope>
    <source>
        <strain evidence="1">Expedition CK06-06</strain>
    </source>
</reference>
<protein>
    <submittedName>
        <fullName evidence="1">Uncharacterized protein</fullName>
    </submittedName>
</protein>
<organism evidence="1">
    <name type="scientific">marine sediment metagenome</name>
    <dbReference type="NCBI Taxonomy" id="412755"/>
    <lineage>
        <taxon>unclassified sequences</taxon>
        <taxon>metagenomes</taxon>
        <taxon>ecological metagenomes</taxon>
    </lineage>
</organism>
<evidence type="ECO:0000313" key="1">
    <source>
        <dbReference type="EMBL" id="GAI29307.1"/>
    </source>
</evidence>
<dbReference type="Pfam" id="PF20449">
    <property type="entry name" value="DUF6706"/>
    <property type="match status" value="1"/>
</dbReference>
<dbReference type="InterPro" id="IPR046552">
    <property type="entry name" value="DUF6706"/>
</dbReference>
<proteinExistence type="predicted"/>
<accession>X1MCB7</accession>
<gene>
    <name evidence="1" type="ORF">S06H3_38182</name>
</gene>
<name>X1MCB7_9ZZZZ</name>
<dbReference type="EMBL" id="BARV01023252">
    <property type="protein sequence ID" value="GAI29307.1"/>
    <property type="molecule type" value="Genomic_DNA"/>
</dbReference>
<sequence length="99" mass="10761">MTMTNKEALQSQTEYSNDNLLEKILIDKGVATGTTYVAASAKAIDLCAADLYFTLAAHPEFREGSYSVKYDGAQLIAMAKAILKKYGMDEATVTGEAIW</sequence>
<comment type="caution">
    <text evidence="1">The sequence shown here is derived from an EMBL/GenBank/DDBJ whole genome shotgun (WGS) entry which is preliminary data.</text>
</comment>
<dbReference type="AlphaFoldDB" id="X1MCB7"/>